<dbReference type="PANTHER" id="PTHR33327">
    <property type="entry name" value="ENDONUCLEASE"/>
    <property type="match status" value="1"/>
</dbReference>
<gene>
    <name evidence="1" type="ORF">ALC60_10805</name>
</gene>
<reference evidence="1 2" key="1">
    <citation type="submission" date="2015-09" db="EMBL/GenBank/DDBJ databases">
        <title>Trachymyrmex zeteki WGS genome.</title>
        <authorList>
            <person name="Nygaard S."/>
            <person name="Hu H."/>
            <person name="Boomsma J."/>
            <person name="Zhang G."/>
        </authorList>
    </citation>
    <scope>NUCLEOTIDE SEQUENCE [LARGE SCALE GENOMIC DNA]</scope>
    <source>
        <strain evidence="1">Tzet28-1</strain>
        <tissue evidence="1">Whole body</tissue>
    </source>
</reference>
<keyword evidence="2" id="KW-1185">Reference proteome</keyword>
<proteinExistence type="predicted"/>
<sequence>MPENVRSLLTISELADLSKLVLQADRIADVTRNTVAVVSANNPKAHDKTSKEGTDIQKLKKIVESLTREVKRNTQRSRSKLRERGRSKEWKANVCYYHDRFGEQAKNCRSPCTFKKPKAKPETIEN</sequence>
<dbReference type="AlphaFoldDB" id="A0A151WQD2"/>
<name>A0A151WQD2_9HYME</name>
<accession>A0A151WQD2</accession>
<evidence type="ECO:0000313" key="1">
    <source>
        <dbReference type="EMBL" id="KYQ50112.1"/>
    </source>
</evidence>
<dbReference type="Proteomes" id="UP000075809">
    <property type="component" value="Unassembled WGS sequence"/>
</dbReference>
<dbReference type="PANTHER" id="PTHR33327:SF3">
    <property type="entry name" value="RNA-DIRECTED DNA POLYMERASE"/>
    <property type="match status" value="1"/>
</dbReference>
<protein>
    <submittedName>
        <fullName evidence="1">Uncharacterized protein</fullName>
    </submittedName>
</protein>
<dbReference type="EMBL" id="KQ982829">
    <property type="protein sequence ID" value="KYQ50112.1"/>
    <property type="molecule type" value="Genomic_DNA"/>
</dbReference>
<organism evidence="1 2">
    <name type="scientific">Mycetomoellerius zeteki</name>
    <dbReference type="NCBI Taxonomy" id="64791"/>
    <lineage>
        <taxon>Eukaryota</taxon>
        <taxon>Metazoa</taxon>
        <taxon>Ecdysozoa</taxon>
        <taxon>Arthropoda</taxon>
        <taxon>Hexapoda</taxon>
        <taxon>Insecta</taxon>
        <taxon>Pterygota</taxon>
        <taxon>Neoptera</taxon>
        <taxon>Endopterygota</taxon>
        <taxon>Hymenoptera</taxon>
        <taxon>Apocrita</taxon>
        <taxon>Aculeata</taxon>
        <taxon>Formicoidea</taxon>
        <taxon>Formicidae</taxon>
        <taxon>Myrmicinae</taxon>
        <taxon>Mycetomoellerius</taxon>
    </lineage>
</organism>
<evidence type="ECO:0000313" key="2">
    <source>
        <dbReference type="Proteomes" id="UP000075809"/>
    </source>
</evidence>